<dbReference type="RefSeq" id="WP_083638283.1">
    <property type="nucleotide sequence ID" value="NZ_CP052766.1"/>
</dbReference>
<keyword evidence="3" id="KW-1185">Reference proteome</keyword>
<dbReference type="AlphaFoldDB" id="A0A6M4MBI4"/>
<reference evidence="2 3" key="2">
    <citation type="submission" date="2020-04" db="EMBL/GenBank/DDBJ databases">
        <title>Complete genome sequence of Alteromonas pelagimontana 5.12T.</title>
        <authorList>
            <person name="Sinha R.K."/>
            <person name="Krishnan K.P."/>
            <person name="Kurian J.P."/>
        </authorList>
    </citation>
    <scope>NUCLEOTIDE SEQUENCE [LARGE SCALE GENOMIC DNA]</scope>
    <source>
        <strain evidence="2 3">5.12</strain>
    </source>
</reference>
<sequence>MSCLFLLFCSAFARNQPAPVAPLTLSAVERSTSETNSTNRDRSPQSGEWIDKWQGNLTESMDYTVKQLDSFFAMEGSEEYKNARAEGRIRLGWEPRSRDLAEMDLRFRIRVKLPSLQNRVDLLLSDDEDFDDQDTIKAARTPIQSRRDNTTLALRFKRSEDSRLSHRIGTGRRGQVYVKSRFEDMEPLGSSLALFYDAEAYLYTRDHFGSEFGASIQYISPNDDVFRVNNRFYYRDASEDWLWRHEIQYLKPISDHSAAIYTVFTEGASRPNYQLGEVYTSMRWRTNPLREWLYFEVEPFVLWLREEDFEPSYGVALRMEIYYGKDS</sequence>
<protein>
    <recommendedName>
        <fullName evidence="4">DUF3570 domain-containing protein</fullName>
    </recommendedName>
</protein>
<evidence type="ECO:0000256" key="1">
    <source>
        <dbReference type="SAM" id="MobiDB-lite"/>
    </source>
</evidence>
<evidence type="ECO:0000313" key="2">
    <source>
        <dbReference type="EMBL" id="QJR80513.1"/>
    </source>
</evidence>
<feature type="region of interest" description="Disordered" evidence="1">
    <location>
        <begin position="29"/>
        <end position="48"/>
    </location>
</feature>
<organism evidence="2 3">
    <name type="scientific">Alteromonas pelagimontana</name>
    <dbReference type="NCBI Taxonomy" id="1858656"/>
    <lineage>
        <taxon>Bacteria</taxon>
        <taxon>Pseudomonadati</taxon>
        <taxon>Pseudomonadota</taxon>
        <taxon>Gammaproteobacteria</taxon>
        <taxon>Alteromonadales</taxon>
        <taxon>Alteromonadaceae</taxon>
        <taxon>Alteromonas/Salinimonas group</taxon>
        <taxon>Alteromonas</taxon>
    </lineage>
</organism>
<gene>
    <name evidence="2" type="ORF">CA267_006850</name>
</gene>
<evidence type="ECO:0008006" key="4">
    <source>
        <dbReference type="Google" id="ProtNLM"/>
    </source>
</evidence>
<evidence type="ECO:0000313" key="3">
    <source>
        <dbReference type="Proteomes" id="UP000219285"/>
    </source>
</evidence>
<dbReference type="OrthoDB" id="7054989at2"/>
<feature type="compositionally biased region" description="Polar residues" evidence="1">
    <location>
        <begin position="29"/>
        <end position="38"/>
    </location>
</feature>
<accession>A0A6M4MBI4</accession>
<dbReference type="KEGG" id="apel:CA267_006850"/>
<proteinExistence type="predicted"/>
<dbReference type="Proteomes" id="UP000219285">
    <property type="component" value="Chromosome"/>
</dbReference>
<name>A0A6M4MBI4_9ALTE</name>
<reference evidence="3" key="1">
    <citation type="submission" date="2014-12" db="EMBL/GenBank/DDBJ databases">
        <title>Complete genome sequence of a multi-drug resistant Klebsiella pneumoniae.</title>
        <authorList>
            <person name="Hua X."/>
            <person name="Chen Q."/>
            <person name="Li X."/>
            <person name="Feng Y."/>
            <person name="Ruan Z."/>
            <person name="Yu Y."/>
        </authorList>
    </citation>
    <scope>NUCLEOTIDE SEQUENCE [LARGE SCALE GENOMIC DNA]</scope>
    <source>
        <strain evidence="3">5.12</strain>
    </source>
</reference>
<dbReference type="EMBL" id="CP052766">
    <property type="protein sequence ID" value="QJR80513.1"/>
    <property type="molecule type" value="Genomic_DNA"/>
</dbReference>